<protein>
    <submittedName>
        <fullName evidence="1">Uncharacterized protein</fullName>
    </submittedName>
</protein>
<dbReference type="EMBL" id="QYUO01000001">
    <property type="protein sequence ID" value="RJF99521.1"/>
    <property type="molecule type" value="Genomic_DNA"/>
</dbReference>
<keyword evidence="2" id="KW-1185">Reference proteome</keyword>
<evidence type="ECO:0000313" key="1">
    <source>
        <dbReference type="EMBL" id="RJF99521.1"/>
    </source>
</evidence>
<sequence length="86" mass="9932">MKRATFYLAATNHAVATRHGVVFHLAIEVKHDRASKGSHLDFAQLLPLGDQWCGKSWYIQFFQLIETAEAMRLFLRKIVLYKLIAE</sequence>
<comment type="caution">
    <text evidence="1">The sequence shown here is derived from an EMBL/GenBank/DDBJ whole genome shotgun (WGS) entry which is preliminary data.</text>
</comment>
<name>A0A3A3FZA0_9BURK</name>
<gene>
    <name evidence="1" type="ORF">D3871_14040</name>
</gene>
<dbReference type="RefSeq" id="WP_119769458.1">
    <property type="nucleotide sequence ID" value="NZ_QYUO01000001.1"/>
</dbReference>
<proteinExistence type="predicted"/>
<reference evidence="2" key="1">
    <citation type="submission" date="2018-09" db="EMBL/GenBank/DDBJ databases">
        <authorList>
            <person name="Zhu H."/>
        </authorList>
    </citation>
    <scope>NUCLEOTIDE SEQUENCE [LARGE SCALE GENOMIC DNA]</scope>
    <source>
        <strain evidence="2">K1R23-30</strain>
    </source>
</reference>
<dbReference type="AlphaFoldDB" id="A0A3A3FZA0"/>
<accession>A0A3A3FZA0</accession>
<evidence type="ECO:0000313" key="2">
    <source>
        <dbReference type="Proteomes" id="UP000265955"/>
    </source>
</evidence>
<organism evidence="1 2">
    <name type="scientific">Noviherbaspirillum saxi</name>
    <dbReference type="NCBI Taxonomy" id="2320863"/>
    <lineage>
        <taxon>Bacteria</taxon>
        <taxon>Pseudomonadati</taxon>
        <taxon>Pseudomonadota</taxon>
        <taxon>Betaproteobacteria</taxon>
        <taxon>Burkholderiales</taxon>
        <taxon>Oxalobacteraceae</taxon>
        <taxon>Noviherbaspirillum</taxon>
    </lineage>
</organism>
<dbReference type="Proteomes" id="UP000265955">
    <property type="component" value="Unassembled WGS sequence"/>
</dbReference>